<organism evidence="1 2">
    <name type="scientific">Pseudomonas saudiphocaensis</name>
    <dbReference type="NCBI Taxonomy" id="1499686"/>
    <lineage>
        <taxon>Bacteria</taxon>
        <taxon>Pseudomonadati</taxon>
        <taxon>Pseudomonadota</taxon>
        <taxon>Gammaproteobacteria</taxon>
        <taxon>Pseudomonadales</taxon>
        <taxon>Pseudomonadaceae</taxon>
        <taxon>Pseudomonas</taxon>
    </lineage>
</organism>
<protein>
    <submittedName>
        <fullName evidence="1">Guanine deaminase</fullName>
    </submittedName>
</protein>
<dbReference type="Proteomes" id="UP000053902">
    <property type="component" value="Unassembled WGS sequence"/>
</dbReference>
<evidence type="ECO:0000313" key="1">
    <source>
        <dbReference type="EMBL" id="CDZ94266.1"/>
    </source>
</evidence>
<dbReference type="Gene3D" id="2.30.40.10">
    <property type="entry name" value="Urease, subunit C, domain 1"/>
    <property type="match status" value="1"/>
</dbReference>
<proteinExistence type="predicted"/>
<name>A0A078LWM8_9PSED</name>
<dbReference type="STRING" id="1499686.BN1079_01580"/>
<reference evidence="1 2" key="1">
    <citation type="submission" date="2014-07" db="EMBL/GenBank/DDBJ databases">
        <authorList>
            <person name="Urmite Genomes Urmite Genomes"/>
        </authorList>
    </citation>
    <scope>NUCLEOTIDE SEQUENCE [LARGE SCALE GENOMIC DNA]</scope>
    <source>
        <strain evidence="1 2">20_BN</strain>
    </source>
</reference>
<dbReference type="AlphaFoldDB" id="A0A078LWM8"/>
<dbReference type="HOGENOM" id="CLU_2303636_0_0_6"/>
<gene>
    <name evidence="1" type="primary">guaD_2</name>
    <name evidence="1" type="ORF">BN1079_01580</name>
</gene>
<dbReference type="InterPro" id="IPR011059">
    <property type="entry name" value="Metal-dep_hydrolase_composite"/>
</dbReference>
<dbReference type="EMBL" id="CCSF01000001">
    <property type="protein sequence ID" value="CDZ94266.1"/>
    <property type="molecule type" value="Genomic_DNA"/>
</dbReference>
<keyword evidence="2" id="KW-1185">Reference proteome</keyword>
<accession>A0A078LWM8</accession>
<dbReference type="GO" id="GO:0016810">
    <property type="term" value="F:hydrolase activity, acting on carbon-nitrogen (but not peptide) bonds"/>
    <property type="evidence" value="ECO:0007669"/>
    <property type="project" value="InterPro"/>
</dbReference>
<sequence length="100" mass="11368">MGTQRSRLDTPSYNLSKHPRGWLRPSTLRCYKATLLTDYRLSIATTLAEKLFALTILGDDRAVKETYAAAFRCTGRKRNVTASWERAMPAKLAKTRFSRA</sequence>
<evidence type="ECO:0000313" key="2">
    <source>
        <dbReference type="Proteomes" id="UP000053902"/>
    </source>
</evidence>